<dbReference type="eggNOG" id="ENOG5032HPK">
    <property type="taxonomic scope" value="Bacteria"/>
</dbReference>
<dbReference type="RefSeq" id="WP_015659073.1">
    <property type="nucleotide sequence ID" value="NC_020504.1"/>
</dbReference>
<feature type="region of interest" description="Disordered" evidence="1">
    <location>
        <begin position="29"/>
        <end position="59"/>
    </location>
</feature>
<feature type="chain" id="PRO_5003882290" evidence="2">
    <location>
        <begin position="25"/>
        <end position="263"/>
    </location>
</feature>
<proteinExistence type="predicted"/>
<evidence type="ECO:0000256" key="1">
    <source>
        <dbReference type="SAM" id="MobiDB-lite"/>
    </source>
</evidence>
<evidence type="ECO:0000313" key="3">
    <source>
        <dbReference type="EMBL" id="CCK28723.1"/>
    </source>
</evidence>
<reference evidence="3 4" key="1">
    <citation type="journal article" date="2012" name="J. Bacteriol.">
        <title>Genome sequence of the bacterium Streptomyces davawensis JCM 4913 and heterologous production of the unique antibiotic roseoflavin.</title>
        <authorList>
            <person name="Jankowitsch F."/>
            <person name="Schwarz J."/>
            <person name="Ruckert C."/>
            <person name="Gust B."/>
            <person name="Szczepanowski R."/>
            <person name="Blom J."/>
            <person name="Pelzer S."/>
            <person name="Kalinowski J."/>
            <person name="Mack M."/>
        </authorList>
    </citation>
    <scope>NUCLEOTIDE SEQUENCE [LARGE SCALE GENOMIC DNA]</scope>
    <source>
        <strain evidence="4">DSM 101723 / JCM 4913 / KCC S-0913 / 768</strain>
    </source>
</reference>
<gene>
    <name evidence="3" type="ORF">BN159_4344</name>
</gene>
<dbReference type="OrthoDB" id="4324322at2"/>
<sequence length="263" mass="27479">MPRPPVRVLAVPVLALGVLLTATACGGSDGPDAAAEPASASASPGPARTGAAPSPASAPALTEAQAQAALITEADLGEPWAATQGAATWRDGMLKASTERADCRRLLDTLYTEEFFGPDARTRAVTGLDDDWDGAQIRYQVVAHPPREADRTLDWLRSLPRKCGEFTAVTATGEKEYAEVTETELPEEAGDARQGLRITLTVPTSDDDATTLTLDLAAVRVGDDAIVLTNGGLGDVPGDATWAATEIGARRLAEVHKQGRVEV</sequence>
<dbReference type="AlphaFoldDB" id="K4R5U5"/>
<keyword evidence="2" id="KW-0732">Signal</keyword>
<name>K4R5U5_STRDJ</name>
<dbReference type="PATRIC" id="fig|1214101.3.peg.4395"/>
<protein>
    <submittedName>
        <fullName evidence="3">Secreted protein</fullName>
    </submittedName>
</protein>
<accession>K4R5U5</accession>
<dbReference type="PROSITE" id="PS51257">
    <property type="entry name" value="PROKAR_LIPOPROTEIN"/>
    <property type="match status" value="1"/>
</dbReference>
<dbReference type="STRING" id="1214101.BN159_4344"/>
<evidence type="ECO:0000313" key="4">
    <source>
        <dbReference type="Proteomes" id="UP000008043"/>
    </source>
</evidence>
<feature type="signal peptide" evidence="2">
    <location>
        <begin position="1"/>
        <end position="24"/>
    </location>
</feature>
<dbReference type="HOGENOM" id="CLU_068258_0_0_11"/>
<organism evidence="3 4">
    <name type="scientific">Streptomyces davaonensis (strain DSM 101723 / JCM 4913 / KCC S-0913 / 768)</name>
    <dbReference type="NCBI Taxonomy" id="1214101"/>
    <lineage>
        <taxon>Bacteria</taxon>
        <taxon>Bacillati</taxon>
        <taxon>Actinomycetota</taxon>
        <taxon>Actinomycetes</taxon>
        <taxon>Kitasatosporales</taxon>
        <taxon>Streptomycetaceae</taxon>
        <taxon>Streptomyces</taxon>
    </lineage>
</organism>
<dbReference type="EMBL" id="HE971709">
    <property type="protein sequence ID" value="CCK28723.1"/>
    <property type="molecule type" value="Genomic_DNA"/>
</dbReference>
<evidence type="ECO:0000256" key="2">
    <source>
        <dbReference type="SAM" id="SignalP"/>
    </source>
</evidence>
<dbReference type="Proteomes" id="UP000008043">
    <property type="component" value="Chromosome"/>
</dbReference>
<dbReference type="KEGG" id="sdv:BN159_4344"/>
<keyword evidence="4" id="KW-1185">Reference proteome</keyword>